<evidence type="ECO:0000256" key="4">
    <source>
        <dbReference type="ARBA" id="ARBA00022602"/>
    </source>
</evidence>
<evidence type="ECO:0000256" key="11">
    <source>
        <dbReference type="RuleBase" id="RU365076"/>
    </source>
</evidence>
<dbReference type="GO" id="GO:0072657">
    <property type="term" value="P:protein localization to membrane"/>
    <property type="evidence" value="ECO:0007669"/>
    <property type="project" value="UniProtKB-ARBA"/>
</dbReference>
<dbReference type="Pfam" id="PF00432">
    <property type="entry name" value="Prenyltrans"/>
    <property type="match status" value="1"/>
</dbReference>
<name>A0A060T982_BLAAD</name>
<evidence type="ECO:0000256" key="9">
    <source>
        <dbReference type="ARBA" id="ARBA00047658"/>
    </source>
</evidence>
<keyword evidence="4 11" id="KW-0637">Prenyltransferase</keyword>
<sequence>MICFSQNDSRTCFPTAVISLHFRQMEFLREKHIQYIKSLDTRKDELEYWFSEHLRISGLYWGLTALDLMDAVDTLPRDEVIDFVKKCQHKNGGFGAHPNHDPHILYTLSALQILVTEDAIDQIDAELVSNYIVSLQLEDGSVMGDEYGEIDTRFVYIAVQALSILDKLEKFNADAAVDFIRRCHNFDGGFGLMPGAESHAAQVFVCVAALDILGRLDEFDKDLIGWWLCERQVPSGGLNGRPEKLPDVCYSWWVLSSLAMLGHLDWIDGPKLREFILDAQDEEAGGIADRKGDVADVFHTVFGIAGLSLLGYEGLEKVNATYCLSERVMARIPHYARTKK</sequence>
<dbReference type="PANTHER" id="PTHR11774">
    <property type="entry name" value="GERANYLGERANYL TRANSFERASE TYPE BETA SUBUNIT"/>
    <property type="match status" value="1"/>
</dbReference>
<dbReference type="GO" id="GO:0004663">
    <property type="term" value="F:Rab geranylgeranyltransferase activity"/>
    <property type="evidence" value="ECO:0007669"/>
    <property type="project" value="UniProtKB-UniRule"/>
</dbReference>
<dbReference type="EMBL" id="HG937693">
    <property type="protein sequence ID" value="CDP35457.1"/>
    <property type="molecule type" value="Genomic_DNA"/>
</dbReference>
<reference evidence="13" key="1">
    <citation type="submission" date="2014-02" db="EMBL/GenBank/DDBJ databases">
        <authorList>
            <person name="Genoscope - CEA"/>
        </authorList>
    </citation>
    <scope>NUCLEOTIDE SEQUENCE</scope>
    <source>
        <strain evidence="13">LS3</strain>
    </source>
</reference>
<comment type="cofactor">
    <cofactor evidence="11">
        <name>Zn(2+)</name>
        <dbReference type="ChEBI" id="CHEBI:29105"/>
    </cofactor>
    <text evidence="11">Binds 1 zinc ion per subunit.</text>
</comment>
<dbReference type="InterPro" id="IPR026873">
    <property type="entry name" value="Ptb1"/>
</dbReference>
<accession>A0A060T982</accession>
<dbReference type="CDD" id="cd02894">
    <property type="entry name" value="GGTase-II"/>
    <property type="match status" value="1"/>
</dbReference>
<protein>
    <recommendedName>
        <fullName evidence="10 11">Geranylgeranyl transferase type-2 subunit beta</fullName>
        <ecNumber evidence="3 11">2.5.1.60</ecNumber>
    </recommendedName>
</protein>
<keyword evidence="8 11" id="KW-0862">Zinc</keyword>
<dbReference type="InterPro" id="IPR045089">
    <property type="entry name" value="PGGT1B-like"/>
</dbReference>
<dbReference type="GO" id="GO:0005968">
    <property type="term" value="C:Rab-protein geranylgeranyltransferase complex"/>
    <property type="evidence" value="ECO:0007669"/>
    <property type="project" value="UniProtKB-UniRule"/>
</dbReference>
<comment type="catalytic activity">
    <reaction evidence="9 11">
        <text>geranylgeranyl diphosphate + L-cysteinyl-[protein] = S-geranylgeranyl-L-cysteinyl-[protein] + diphosphate</text>
        <dbReference type="Rhea" id="RHEA:21240"/>
        <dbReference type="Rhea" id="RHEA-COMP:10131"/>
        <dbReference type="Rhea" id="RHEA-COMP:11537"/>
        <dbReference type="ChEBI" id="CHEBI:29950"/>
        <dbReference type="ChEBI" id="CHEBI:33019"/>
        <dbReference type="ChEBI" id="CHEBI:57533"/>
        <dbReference type="ChEBI" id="CHEBI:86021"/>
        <dbReference type="EC" id="2.5.1.60"/>
    </reaction>
</comment>
<evidence type="ECO:0000256" key="2">
    <source>
        <dbReference type="ARBA" id="ARBA00011355"/>
    </source>
</evidence>
<keyword evidence="7" id="KW-0677">Repeat</keyword>
<comment type="similarity">
    <text evidence="1 11">Belongs to the protein prenyltransferase subunit beta family.</text>
</comment>
<keyword evidence="6 11" id="KW-0479">Metal-binding</keyword>
<dbReference type="PhylomeDB" id="A0A060T982"/>
<reference evidence="13" key="2">
    <citation type="submission" date="2014-06" db="EMBL/GenBank/DDBJ databases">
        <title>The complete genome of Blastobotrys (Arxula) adeninivorans LS3 - a yeast of biotechnological interest.</title>
        <authorList>
            <person name="Kunze G."/>
            <person name="Gaillardin C."/>
            <person name="Czernicka M."/>
            <person name="Durrens P."/>
            <person name="Martin T."/>
            <person name="Boer E."/>
            <person name="Gabaldon T."/>
            <person name="Cruz J."/>
            <person name="Talla E."/>
            <person name="Marck C."/>
            <person name="Goffeau A."/>
            <person name="Barbe V."/>
            <person name="Baret P."/>
            <person name="Baronian K."/>
            <person name="Beier S."/>
            <person name="Bleykasten C."/>
            <person name="Bode R."/>
            <person name="Casaregola S."/>
            <person name="Despons L."/>
            <person name="Fairhead C."/>
            <person name="Giersberg M."/>
            <person name="Gierski P."/>
            <person name="Hahnel U."/>
            <person name="Hartmann A."/>
            <person name="Jankowska D."/>
            <person name="Jubin C."/>
            <person name="Jung P."/>
            <person name="Lafontaine I."/>
            <person name="Leh-Louis V."/>
            <person name="Lemaire M."/>
            <person name="Marcet-Houben M."/>
            <person name="Mascher M."/>
            <person name="Morel G."/>
            <person name="Richard G.-F."/>
            <person name="Riechen J."/>
            <person name="Sacerdot C."/>
            <person name="Sarkar A."/>
            <person name="Savel G."/>
            <person name="Schacherer J."/>
            <person name="Sherman D."/>
            <person name="Straub M.-L."/>
            <person name="Stein N."/>
            <person name="Thierry A."/>
            <person name="Trautwein-Schult A."/>
            <person name="Westhof E."/>
            <person name="Worch S."/>
            <person name="Dujon B."/>
            <person name="Souciet J.-L."/>
            <person name="Wincker P."/>
            <person name="Scholz U."/>
            <person name="Neuveglise N."/>
        </authorList>
    </citation>
    <scope>NUCLEOTIDE SEQUENCE</scope>
    <source>
        <strain evidence="13">LS3</strain>
    </source>
</reference>
<keyword evidence="5 11" id="KW-0808">Transferase</keyword>
<evidence type="ECO:0000259" key="12">
    <source>
        <dbReference type="Pfam" id="PF00432"/>
    </source>
</evidence>
<dbReference type="EC" id="2.5.1.60" evidence="3 11"/>
<proteinExistence type="inferred from homology"/>
<dbReference type="PANTHER" id="PTHR11774:SF11">
    <property type="entry name" value="GERANYLGERANYL TRANSFERASE TYPE-2 SUBUNIT BETA"/>
    <property type="match status" value="1"/>
</dbReference>
<comment type="function">
    <text evidence="11">Catalyzes the transfer of a geranylgeranyl moiety from geranylgeranyl diphosphate to both cysteines of proteins with the C-terminal sequence -XXCC, -XCXC and -CCXX.</text>
</comment>
<dbReference type="InterPro" id="IPR008930">
    <property type="entry name" value="Terpenoid_cyclase/PrenylTrfase"/>
</dbReference>
<evidence type="ECO:0000256" key="7">
    <source>
        <dbReference type="ARBA" id="ARBA00022737"/>
    </source>
</evidence>
<feature type="domain" description="Prenyltransferase alpha-alpha toroid" evidence="12">
    <location>
        <begin position="27"/>
        <end position="324"/>
    </location>
</feature>
<dbReference type="GO" id="GO:0046872">
    <property type="term" value="F:metal ion binding"/>
    <property type="evidence" value="ECO:0007669"/>
    <property type="project" value="UniProtKB-KW"/>
</dbReference>
<evidence type="ECO:0000256" key="5">
    <source>
        <dbReference type="ARBA" id="ARBA00022679"/>
    </source>
</evidence>
<evidence type="ECO:0000313" key="13">
    <source>
        <dbReference type="EMBL" id="CDP35457.1"/>
    </source>
</evidence>
<comment type="subunit">
    <text evidence="2">Heterodimer of an alpha and a beta subunit.</text>
</comment>
<dbReference type="AlphaFoldDB" id="A0A060T982"/>
<evidence type="ECO:0000256" key="3">
    <source>
        <dbReference type="ARBA" id="ARBA00012656"/>
    </source>
</evidence>
<evidence type="ECO:0000256" key="10">
    <source>
        <dbReference type="ARBA" id="ARBA00069127"/>
    </source>
</evidence>
<dbReference type="InterPro" id="IPR001330">
    <property type="entry name" value="Prenyltrans"/>
</dbReference>
<dbReference type="SUPFAM" id="SSF48239">
    <property type="entry name" value="Terpenoid cyclases/Protein prenyltransferases"/>
    <property type="match status" value="1"/>
</dbReference>
<dbReference type="FunFam" id="1.50.10.20:FF:000012">
    <property type="entry name" value="Geranylgeranyl transferase type-2 subunit beta"/>
    <property type="match status" value="1"/>
</dbReference>
<dbReference type="Gene3D" id="1.50.10.20">
    <property type="match status" value="1"/>
</dbReference>
<evidence type="ECO:0000256" key="1">
    <source>
        <dbReference type="ARBA" id="ARBA00010497"/>
    </source>
</evidence>
<evidence type="ECO:0000256" key="6">
    <source>
        <dbReference type="ARBA" id="ARBA00022723"/>
    </source>
</evidence>
<evidence type="ECO:0000256" key="8">
    <source>
        <dbReference type="ARBA" id="ARBA00022833"/>
    </source>
</evidence>
<gene>
    <name evidence="13" type="ORF">GNLVRS02_ARAD1C35970g</name>
</gene>
<organism evidence="13">
    <name type="scientific">Blastobotrys adeninivorans</name>
    <name type="common">Yeast</name>
    <name type="synonym">Arxula adeninivorans</name>
    <dbReference type="NCBI Taxonomy" id="409370"/>
    <lineage>
        <taxon>Eukaryota</taxon>
        <taxon>Fungi</taxon>
        <taxon>Dikarya</taxon>
        <taxon>Ascomycota</taxon>
        <taxon>Saccharomycotina</taxon>
        <taxon>Dipodascomycetes</taxon>
        <taxon>Dipodascales</taxon>
        <taxon>Trichomonascaceae</taxon>
        <taxon>Blastobotrys</taxon>
    </lineage>
</organism>